<evidence type="ECO:0008006" key="3">
    <source>
        <dbReference type="Google" id="ProtNLM"/>
    </source>
</evidence>
<evidence type="ECO:0000313" key="1">
    <source>
        <dbReference type="EMBL" id="MFK3863951.1"/>
    </source>
</evidence>
<dbReference type="EMBL" id="JBJDOT010000009">
    <property type="protein sequence ID" value="MFK3863951.1"/>
    <property type="molecule type" value="Genomic_DNA"/>
</dbReference>
<gene>
    <name evidence="1" type="ORF">ACI2JU_08695</name>
</gene>
<evidence type="ECO:0000313" key="2">
    <source>
        <dbReference type="Proteomes" id="UP001620262"/>
    </source>
</evidence>
<protein>
    <recommendedName>
        <fullName evidence="3">Lipoprotein</fullName>
    </recommendedName>
</protein>
<reference evidence="1 2" key="1">
    <citation type="submission" date="2024-11" db="EMBL/GenBank/DDBJ databases">
        <title>The Natural Products Discovery Center: Release of the First 8490 Sequenced Strains for Exploring Actinobacteria Biosynthetic Diversity.</title>
        <authorList>
            <person name="Kalkreuter E."/>
            <person name="Kautsar S.A."/>
            <person name="Yang D."/>
            <person name="Bader C.D."/>
            <person name="Teijaro C.N."/>
            <person name="Fluegel L."/>
            <person name="Davis C.M."/>
            <person name="Simpson J.R."/>
            <person name="Lauterbach L."/>
            <person name="Steele A.D."/>
            <person name="Gui C."/>
            <person name="Meng S."/>
            <person name="Li G."/>
            <person name="Viehrig K."/>
            <person name="Ye F."/>
            <person name="Su P."/>
            <person name="Kiefer A.F."/>
            <person name="Nichols A."/>
            <person name="Cepeda A.J."/>
            <person name="Yan W."/>
            <person name="Fan B."/>
            <person name="Jiang Y."/>
            <person name="Adhikari A."/>
            <person name="Zheng C.-J."/>
            <person name="Schuster L."/>
            <person name="Cowan T.M."/>
            <person name="Smanski M.J."/>
            <person name="Chevrette M.G."/>
            <person name="De Carvalho L.P.S."/>
            <person name="Shen B."/>
        </authorList>
    </citation>
    <scope>NUCLEOTIDE SEQUENCE [LARGE SCALE GENOMIC DNA]</scope>
    <source>
        <strain evidence="1 2">NPDC078403</strain>
    </source>
</reference>
<accession>A0ABW8KVX1</accession>
<name>A0ABW8KVX1_9GAMM</name>
<keyword evidence="2" id="KW-1185">Reference proteome</keyword>
<dbReference type="PROSITE" id="PS51257">
    <property type="entry name" value="PROKAR_LIPOPROTEIN"/>
    <property type="match status" value="1"/>
</dbReference>
<organism evidence="1 2">
    <name type="scientific">Pseudoalteromonas rhizosphaerae</name>
    <dbReference type="NCBI Taxonomy" id="2518973"/>
    <lineage>
        <taxon>Bacteria</taxon>
        <taxon>Pseudomonadati</taxon>
        <taxon>Pseudomonadota</taxon>
        <taxon>Gammaproteobacteria</taxon>
        <taxon>Alteromonadales</taxon>
        <taxon>Pseudoalteromonadaceae</taxon>
        <taxon>Pseudoalteromonas</taxon>
    </lineage>
</organism>
<comment type="caution">
    <text evidence="1">The sequence shown here is derived from an EMBL/GenBank/DDBJ whole genome shotgun (WGS) entry which is preliminary data.</text>
</comment>
<proteinExistence type="predicted"/>
<sequence>MLRKSAIALAISSSFFLSGCLEVEDNNDDIVAAIENNTDAQAELESVTLTGSVKHLLTGESVNNAQVSIKIGNDWSEPVAASNGLFELNELPKNSDFVLLVSSADGSFQERAFYGKTNYGIAQLGSLEVSSAEAVQFEVLLNGENTPVAGLEFSYSISTAFNMYNEFSNRNEHFIRSTYNADTGMYSIAKVAGFTDLLLMDLDVDNDAVDDFSYNNQSDSISQINISELTNGNTLYVSKTAENAKFEVRVSVINELGNTFDNLNFVSLKNLTKGTPATFDADSKEYIFEYNGSSKMKLLLPSFVDSSGNRYDTGEVNLYATNGGVSVTNSSFNNLNRFYELDDGVLSLVIKPRVSSFSSRPRVVSAIADETSQNFYMFMEAPIELVDSAASLIKKRQITVVKGTDDENDFIAQGVTQISFNDVSVPFTSSLKFNDTFVTLSPAAPLVGGHYEYNIEKVSVKSTGEVVNISAASSFRIADQSPFDINQLRWDNNNGLTDGKTIVLKNTANEDVGFKRKSNNGSLYLPASIATLSHFKVNLLGYTANGKVNPALIESTIVSDGNINISEINTVSVAVNETILIDDYSVDFYTSLPDRQWYKLSNNTYQIENLDDNQLSSKNNVTFGYEYAVKGSSEIVTGKITLPVL</sequence>
<dbReference type="Proteomes" id="UP001620262">
    <property type="component" value="Unassembled WGS sequence"/>
</dbReference>
<dbReference type="RefSeq" id="WP_404675233.1">
    <property type="nucleotide sequence ID" value="NZ_JBJDOT010000009.1"/>
</dbReference>